<dbReference type="SUPFAM" id="SSF47413">
    <property type="entry name" value="lambda repressor-like DNA-binding domains"/>
    <property type="match status" value="1"/>
</dbReference>
<dbReference type="EMBL" id="PCGR01000002">
    <property type="protein sequence ID" value="PJK17118.1"/>
    <property type="molecule type" value="Genomic_DNA"/>
</dbReference>
<dbReference type="PANTHER" id="PTHR11106">
    <property type="entry name" value="GANGLIOSIDE INDUCED DIFFERENTIATION ASSOCIATED PROTEIN 2-RELATED"/>
    <property type="match status" value="1"/>
</dbReference>
<dbReference type="SUPFAM" id="SSF52949">
    <property type="entry name" value="Macro domain-like"/>
    <property type="match status" value="1"/>
</dbReference>
<proteinExistence type="predicted"/>
<dbReference type="SMART" id="SM00506">
    <property type="entry name" value="A1pp"/>
    <property type="match status" value="1"/>
</dbReference>
<name>A0A2M9F0X8_9BACL</name>
<sequence>MPFYIIRDDVTNLKVDAIVNAANTELREGGGVCGAIFERAGREKLAKACELVSPIETGQAALTPAFDLPAAFIIHTAGPRWQGGSKGEVDLLKASYKNSLELAKEHQLSKIAFPLISSGIYGFPKELAFQIARETIEAFLEISEMTVYLVLFDRQAVQISEELKLDIERFIDEQAVHHMEKRFKRSNQESFEESTISFNDFPSLDSARRSTLDDFLSDVDEPFATKLFRLIDERGLTDPEVYKRANLDRRLFSKIRSNSNYQPKKSTALALAFALELSLEETQEFLAAAGFTLSKSTKMDLIVEYFIRENRYDIYMVNEVLFAYHQPLLGNL</sequence>
<comment type="caution">
    <text evidence="2">The sequence shown here is derived from an EMBL/GenBank/DDBJ whole genome shotgun (WGS) entry which is preliminary data.</text>
</comment>
<evidence type="ECO:0000259" key="1">
    <source>
        <dbReference type="PROSITE" id="PS51154"/>
    </source>
</evidence>
<dbReference type="OrthoDB" id="6194521at2"/>
<dbReference type="InterPro" id="IPR002589">
    <property type="entry name" value="Macro_dom"/>
</dbReference>
<dbReference type="Gene3D" id="1.10.260.40">
    <property type="entry name" value="lambda repressor-like DNA-binding domains"/>
    <property type="match status" value="1"/>
</dbReference>
<evidence type="ECO:0000313" key="2">
    <source>
        <dbReference type="EMBL" id="PJK17118.1"/>
    </source>
</evidence>
<protein>
    <submittedName>
        <fullName evidence="2">RNase III inhibitor</fullName>
    </submittedName>
</protein>
<reference evidence="2 3" key="1">
    <citation type="submission" date="2017-10" db="EMBL/GenBank/DDBJ databases">
        <title>Draft genome of Chryseomicrobium casticus sp. nov.</title>
        <authorList>
            <person name="Chakraborty R."/>
            <person name="Saha T."/>
        </authorList>
    </citation>
    <scope>NUCLEOTIDE SEQUENCE [LARGE SCALE GENOMIC DNA]</scope>
    <source>
        <strain evidence="2 3">ET03</strain>
    </source>
</reference>
<dbReference type="PANTHER" id="PTHR11106:SF27">
    <property type="entry name" value="MACRO DOMAIN-CONTAINING PROTEIN"/>
    <property type="match status" value="1"/>
</dbReference>
<gene>
    <name evidence="2" type="ORF">CQS04_08185</name>
</gene>
<accession>A0A2M9F0X8</accession>
<feature type="domain" description="Macro" evidence="1">
    <location>
        <begin position="1"/>
        <end position="168"/>
    </location>
</feature>
<dbReference type="Gene3D" id="3.40.220.10">
    <property type="entry name" value="Leucine Aminopeptidase, subunit E, domain 1"/>
    <property type="match status" value="1"/>
</dbReference>
<keyword evidence="3" id="KW-1185">Reference proteome</keyword>
<organism evidence="2 3">
    <name type="scientific">Chryseomicrobium excrementi</name>
    <dbReference type="NCBI Taxonomy" id="2041346"/>
    <lineage>
        <taxon>Bacteria</taxon>
        <taxon>Bacillati</taxon>
        <taxon>Bacillota</taxon>
        <taxon>Bacilli</taxon>
        <taxon>Bacillales</taxon>
        <taxon>Caryophanaceae</taxon>
        <taxon>Chryseomicrobium</taxon>
    </lineage>
</organism>
<dbReference type="AlphaFoldDB" id="A0A2M9F0X8"/>
<dbReference type="GO" id="GO:0003677">
    <property type="term" value="F:DNA binding"/>
    <property type="evidence" value="ECO:0007669"/>
    <property type="project" value="InterPro"/>
</dbReference>
<dbReference type="Pfam" id="PF01661">
    <property type="entry name" value="Macro"/>
    <property type="match status" value="1"/>
</dbReference>
<evidence type="ECO:0000313" key="3">
    <source>
        <dbReference type="Proteomes" id="UP000228680"/>
    </source>
</evidence>
<dbReference type="InterPro" id="IPR010982">
    <property type="entry name" value="Lambda_DNA-bd_dom_sf"/>
</dbReference>
<dbReference type="Proteomes" id="UP000228680">
    <property type="component" value="Unassembled WGS sequence"/>
</dbReference>
<dbReference type="RefSeq" id="WP_100353664.1">
    <property type="nucleotide sequence ID" value="NZ_PCGR01000002.1"/>
</dbReference>
<dbReference type="InterPro" id="IPR043472">
    <property type="entry name" value="Macro_dom-like"/>
</dbReference>
<dbReference type="PROSITE" id="PS51154">
    <property type="entry name" value="MACRO"/>
    <property type="match status" value="1"/>
</dbReference>